<dbReference type="GO" id="GO:0090415">
    <property type="term" value="F:7-hydroxymethyl chlorophyll a reductase activity"/>
    <property type="evidence" value="ECO:0007669"/>
    <property type="project" value="TreeGrafter"/>
</dbReference>
<dbReference type="RefSeq" id="WP_131166769.1">
    <property type="nucleotide sequence ID" value="NZ_SDMQ01000001.1"/>
</dbReference>
<protein>
    <submittedName>
        <fullName evidence="3">Coenzyme F420 hydrogenase</fullName>
    </submittedName>
</protein>
<reference evidence="3 4" key="1">
    <citation type="submission" date="2019-01" db="EMBL/GenBank/DDBJ databases">
        <title>Lactibacter flavus gen. nov., sp. nov., a novel bacterium of the family Propionibacteriaceae isolated from raw milk and dairy products.</title>
        <authorList>
            <person name="Huptas C."/>
            <person name="Wenning M."/>
            <person name="Breitenwieser F."/>
            <person name="Doll E."/>
            <person name="Von Neubeck M."/>
            <person name="Busse H.-J."/>
            <person name="Scherer S."/>
        </authorList>
    </citation>
    <scope>NUCLEOTIDE SEQUENCE [LARGE SCALE GENOMIC DNA]</scope>
    <source>
        <strain evidence="3 4">KCTC 33808</strain>
    </source>
</reference>
<dbReference type="Pfam" id="PF04422">
    <property type="entry name" value="FrhB_FdhB_N"/>
    <property type="match status" value="1"/>
</dbReference>
<dbReference type="Pfam" id="PF04432">
    <property type="entry name" value="FrhB_FdhB_C"/>
    <property type="match status" value="1"/>
</dbReference>
<dbReference type="InterPro" id="IPR007525">
    <property type="entry name" value="FrhB_FdhB_C"/>
</dbReference>
<comment type="caution">
    <text evidence="3">The sequence shown here is derived from an EMBL/GenBank/DDBJ whole genome shotgun (WGS) entry which is preliminary data.</text>
</comment>
<name>A0A4Q9KH61_9ACTN</name>
<sequence>MQKTHELDRIIRGRMCSGCGACAFVGAAHGVTMIDVASVGRRPSWGEDLPGTVKDAMVAACPGIAIEAPAASLPRPRDAAELVVGPTVAIWEGWATDPDVRRAASSGGAVSALAAYAVERLGMALVVHTGVDPTLPWSNRTTTSTGMDGLIAHAGSRYAPSSPVEALEIIEASDRPCVFIGKPCDAAAVAKLRAVRPALDRNLGLVLSFFCAGTPSTSATLNLVASLGFDAPDQIEAITYRGAGWPGRFLVSDKRGRQASLSYEESWSSLASRQRQLRCQLCPDGLGELADVTGGDAWHRKDEGTDGISVILARTERGRRVVDGAIRNGYLTATTSDAASVVRGQGLVRRRRLVLARLLGLRAFGRLTPRFRGFHLVAAARQEGPATFLREFAGMVKRVWTRGYFRPEPRH</sequence>
<keyword evidence="4" id="KW-1185">Reference proteome</keyword>
<accession>A0A4Q9KH61</accession>
<evidence type="ECO:0000313" key="3">
    <source>
        <dbReference type="EMBL" id="TBT88641.1"/>
    </source>
</evidence>
<feature type="domain" description="Coenzyme F420 hydrogenase/dehydrogenase beta subunit C-terminal" evidence="2">
    <location>
        <begin position="178"/>
        <end position="336"/>
    </location>
</feature>
<dbReference type="PANTHER" id="PTHR31332:SF0">
    <property type="entry name" value="7-HYDROXYMETHYL CHLOROPHYLL A REDUCTASE, CHLOROPLASTIC"/>
    <property type="match status" value="1"/>
</dbReference>
<dbReference type="EMBL" id="SDMQ01000001">
    <property type="protein sequence ID" value="TBT88641.1"/>
    <property type="molecule type" value="Genomic_DNA"/>
</dbReference>
<dbReference type="GO" id="GO:0033354">
    <property type="term" value="P:chlorophyll cycle"/>
    <property type="evidence" value="ECO:0007669"/>
    <property type="project" value="TreeGrafter"/>
</dbReference>
<feature type="domain" description="Coenzyme F420 hydrogenase/dehydrogenase beta subunit N-terminal" evidence="1">
    <location>
        <begin position="91"/>
        <end position="167"/>
    </location>
</feature>
<gene>
    <name evidence="3" type="ORF">ET989_01465</name>
</gene>
<dbReference type="AlphaFoldDB" id="A0A4Q9KH61"/>
<evidence type="ECO:0000259" key="2">
    <source>
        <dbReference type="Pfam" id="PF04432"/>
    </source>
</evidence>
<evidence type="ECO:0000313" key="4">
    <source>
        <dbReference type="Proteomes" id="UP000292373"/>
    </source>
</evidence>
<dbReference type="Proteomes" id="UP000292373">
    <property type="component" value="Unassembled WGS sequence"/>
</dbReference>
<dbReference type="InterPro" id="IPR007516">
    <property type="entry name" value="Co_F420_Hydgase/DH_bsu_N"/>
</dbReference>
<dbReference type="PANTHER" id="PTHR31332">
    <property type="entry name" value="7-HYDROXYMETHYL CHLOROPHYLL A REDUCTASE, CHLOROPLASTIC"/>
    <property type="match status" value="1"/>
</dbReference>
<evidence type="ECO:0000259" key="1">
    <source>
        <dbReference type="Pfam" id="PF04422"/>
    </source>
</evidence>
<dbReference type="InterPro" id="IPR045220">
    <property type="entry name" value="FRHB/FDHB/HCAR-like"/>
</dbReference>
<dbReference type="OrthoDB" id="3247493at2"/>
<proteinExistence type="predicted"/>
<organism evidence="3 4">
    <name type="scientific">Propioniciclava sinopodophylli</name>
    <dbReference type="NCBI Taxonomy" id="1837344"/>
    <lineage>
        <taxon>Bacteria</taxon>
        <taxon>Bacillati</taxon>
        <taxon>Actinomycetota</taxon>
        <taxon>Actinomycetes</taxon>
        <taxon>Propionibacteriales</taxon>
        <taxon>Propionibacteriaceae</taxon>
        <taxon>Propioniciclava</taxon>
    </lineage>
</organism>